<keyword evidence="9" id="KW-1185">Reference proteome</keyword>
<evidence type="ECO:0000256" key="2">
    <source>
        <dbReference type="ARBA" id="ARBA00022475"/>
    </source>
</evidence>
<feature type="transmembrane region" description="Helical" evidence="6">
    <location>
        <begin position="12"/>
        <end position="37"/>
    </location>
</feature>
<geneLocation type="plasmid" evidence="8 9">
    <name>unnamed</name>
</geneLocation>
<feature type="transmembrane region" description="Helical" evidence="6">
    <location>
        <begin position="49"/>
        <end position="75"/>
    </location>
</feature>
<dbReference type="OrthoDB" id="7032707at2"/>
<accession>A0A5Q0CAY6</accession>
<feature type="domain" description="Copper resistance protein D" evidence="7">
    <location>
        <begin position="188"/>
        <end position="285"/>
    </location>
</feature>
<evidence type="ECO:0000256" key="4">
    <source>
        <dbReference type="ARBA" id="ARBA00022989"/>
    </source>
</evidence>
<evidence type="ECO:0000256" key="5">
    <source>
        <dbReference type="ARBA" id="ARBA00023136"/>
    </source>
</evidence>
<feature type="transmembrane region" description="Helical" evidence="6">
    <location>
        <begin position="189"/>
        <end position="215"/>
    </location>
</feature>
<protein>
    <submittedName>
        <fullName evidence="8">Copper homeostasis membrane protein CopD</fullName>
    </submittedName>
</protein>
<dbReference type="InterPro" id="IPR047689">
    <property type="entry name" value="CopD"/>
</dbReference>
<keyword evidence="2" id="KW-1003">Cell membrane</keyword>
<keyword evidence="8" id="KW-0614">Plasmid</keyword>
<evidence type="ECO:0000256" key="6">
    <source>
        <dbReference type="SAM" id="Phobius"/>
    </source>
</evidence>
<reference evidence="8 9" key="1">
    <citation type="submission" date="2019-08" db="EMBL/GenBank/DDBJ databases">
        <title>Prosopis cineraria nodule microbiome.</title>
        <authorList>
            <person name="Ali R."/>
            <person name="Chaluvadi S.R."/>
            <person name="Wang X."/>
        </authorList>
    </citation>
    <scope>NUCLEOTIDE SEQUENCE [LARGE SCALE GENOMIC DNA]</scope>
    <source>
        <strain evidence="8 9">BG7</strain>
        <plasmid evidence="8 9">unnamed</plasmid>
    </source>
</reference>
<dbReference type="Pfam" id="PF05425">
    <property type="entry name" value="CopD"/>
    <property type="match status" value="1"/>
</dbReference>
<proteinExistence type="predicted"/>
<dbReference type="AlphaFoldDB" id="A0A5Q0CAY6"/>
<evidence type="ECO:0000313" key="8">
    <source>
        <dbReference type="EMBL" id="QFY62612.1"/>
    </source>
</evidence>
<dbReference type="GO" id="GO:0006825">
    <property type="term" value="P:copper ion transport"/>
    <property type="evidence" value="ECO:0007669"/>
    <property type="project" value="InterPro"/>
</dbReference>
<dbReference type="Proteomes" id="UP000326881">
    <property type="component" value="Plasmid unnamed"/>
</dbReference>
<feature type="transmembrane region" description="Helical" evidence="6">
    <location>
        <begin position="227"/>
        <end position="247"/>
    </location>
</feature>
<evidence type="ECO:0000259" key="7">
    <source>
        <dbReference type="Pfam" id="PF05425"/>
    </source>
</evidence>
<evidence type="ECO:0000256" key="3">
    <source>
        <dbReference type="ARBA" id="ARBA00022692"/>
    </source>
</evidence>
<dbReference type="EMBL" id="CP043499">
    <property type="protein sequence ID" value="QFY62612.1"/>
    <property type="molecule type" value="Genomic_DNA"/>
</dbReference>
<dbReference type="RefSeq" id="WP_153272604.1">
    <property type="nucleotide sequence ID" value="NZ_CP043499.1"/>
</dbReference>
<gene>
    <name evidence="8" type="primary">copD</name>
    <name evidence="8" type="ORF">FZ934_19695</name>
</gene>
<feature type="transmembrane region" description="Helical" evidence="6">
    <location>
        <begin position="154"/>
        <end position="177"/>
    </location>
</feature>
<evidence type="ECO:0000313" key="9">
    <source>
        <dbReference type="Proteomes" id="UP000326881"/>
    </source>
</evidence>
<sequence>MTPQFSLIVSRFLFDSAALGLWGASIYLSTCVHYDLASYIDLRLRRWRIAAVAILCCVSMAFLPLQAATMGDGWIDAVSASVLNAVLFSTNNGTAWFAQVALVLSLALSWLLQPRKRLYAQTLCAGLLLATLSITGHAAMNDANLRTLHRLNDVVHLLCGGAWLGALVPVILLLRLLGDAKWQDKSRRALMRFSTVGHLAVAAVVLSGVANTLLVLGGLPTDWSQPYQLLLCVKIIIVGTMIVLALVNRYVLVPRLASNSALELLRGLTWFEIVLGLSVVGLVAVFGTLAPTA</sequence>
<name>A0A5Q0CAY6_9HYPH</name>
<dbReference type="PANTHER" id="PTHR34820">
    <property type="entry name" value="INNER MEMBRANE PROTEIN YEBZ"/>
    <property type="match status" value="1"/>
</dbReference>
<keyword evidence="5 6" id="KW-0472">Membrane</keyword>
<dbReference type="PANTHER" id="PTHR34820:SF4">
    <property type="entry name" value="INNER MEMBRANE PROTEIN YEBZ"/>
    <property type="match status" value="1"/>
</dbReference>
<feature type="transmembrane region" description="Helical" evidence="6">
    <location>
        <begin position="268"/>
        <end position="290"/>
    </location>
</feature>
<feature type="transmembrane region" description="Helical" evidence="6">
    <location>
        <begin position="119"/>
        <end position="139"/>
    </location>
</feature>
<feature type="transmembrane region" description="Helical" evidence="6">
    <location>
        <begin position="95"/>
        <end position="112"/>
    </location>
</feature>
<dbReference type="NCBIfam" id="NF033808">
    <property type="entry name" value="copper_CopD"/>
    <property type="match status" value="1"/>
</dbReference>
<dbReference type="KEGG" id="rgr:FZ934_19695"/>
<keyword evidence="3 6" id="KW-0812">Transmembrane</keyword>
<dbReference type="InterPro" id="IPR008457">
    <property type="entry name" value="Cu-R_CopD_dom"/>
</dbReference>
<keyword evidence="4 6" id="KW-1133">Transmembrane helix</keyword>
<organism evidence="8 9">
    <name type="scientific">Rhizobium grahamii</name>
    <dbReference type="NCBI Taxonomy" id="1120045"/>
    <lineage>
        <taxon>Bacteria</taxon>
        <taxon>Pseudomonadati</taxon>
        <taxon>Pseudomonadota</taxon>
        <taxon>Alphaproteobacteria</taxon>
        <taxon>Hyphomicrobiales</taxon>
        <taxon>Rhizobiaceae</taxon>
        <taxon>Rhizobium/Agrobacterium group</taxon>
        <taxon>Rhizobium</taxon>
    </lineage>
</organism>
<comment type="subcellular location">
    <subcellularLocation>
        <location evidence="1">Cell membrane</location>
        <topology evidence="1">Multi-pass membrane protein</topology>
    </subcellularLocation>
</comment>
<dbReference type="InterPro" id="IPR032694">
    <property type="entry name" value="CopC/D"/>
</dbReference>
<evidence type="ECO:0000256" key="1">
    <source>
        <dbReference type="ARBA" id="ARBA00004651"/>
    </source>
</evidence>
<dbReference type="GO" id="GO:0005886">
    <property type="term" value="C:plasma membrane"/>
    <property type="evidence" value="ECO:0007669"/>
    <property type="project" value="UniProtKB-SubCell"/>
</dbReference>